<proteinExistence type="inferred from homology"/>
<dbReference type="Pfam" id="PF04509">
    <property type="entry name" value="CheC"/>
    <property type="match status" value="2"/>
</dbReference>
<dbReference type="SUPFAM" id="SSF103039">
    <property type="entry name" value="CheC-like"/>
    <property type="match status" value="1"/>
</dbReference>
<dbReference type="Gene3D" id="3.40.1550.10">
    <property type="entry name" value="CheC-like"/>
    <property type="match status" value="1"/>
</dbReference>
<keyword evidence="4" id="KW-0145">Chemotaxis</keyword>
<dbReference type="HOGENOM" id="CLU_033893_0_0_9"/>
<protein>
    <submittedName>
        <fullName evidence="10">CheC, inhibitor of MCP methylation / FliN fusion protein</fullName>
    </submittedName>
</protein>
<dbReference type="PANTHER" id="PTHR43484:SF1">
    <property type="entry name" value="FLAGELLAR MOTOR SWITCH PROTEIN FLIN"/>
    <property type="match status" value="1"/>
</dbReference>
<dbReference type="PRINTS" id="PR00956">
    <property type="entry name" value="FLGMOTORFLIN"/>
</dbReference>
<feature type="compositionally biased region" description="Low complexity" evidence="7">
    <location>
        <begin position="296"/>
        <end position="311"/>
    </location>
</feature>
<reference evidence="10 11" key="2">
    <citation type="journal article" date="2011" name="J. Bacteriol.">
        <title>Complete genome sequence of the anaerobic, halophilic alkalithermophile Natranaerobius thermophilus JW/NM-WN-LF.</title>
        <authorList>
            <person name="Zhao B."/>
            <person name="Mesbah N.M."/>
            <person name="Dalin E."/>
            <person name="Goodwin L."/>
            <person name="Nolan M."/>
            <person name="Pitluck S."/>
            <person name="Chertkov O."/>
            <person name="Brettin T.S."/>
            <person name="Han J."/>
            <person name="Larimer F.W."/>
            <person name="Land M.L."/>
            <person name="Hauser L."/>
            <person name="Kyrpides N."/>
            <person name="Wiegel J."/>
        </authorList>
    </citation>
    <scope>NUCLEOTIDE SEQUENCE [LARGE SCALE GENOMIC DNA]</scope>
    <source>
        <strain evidence="11">ATCC BAA-1301 / DSM 18059 / JW/NM-WN-LF</strain>
    </source>
</reference>
<dbReference type="KEGG" id="nth:Nther_1406"/>
<dbReference type="SUPFAM" id="SSF101801">
    <property type="entry name" value="Surface presentation of antigens (SPOA)"/>
    <property type="match status" value="1"/>
</dbReference>
<dbReference type="CDD" id="cd17907">
    <property type="entry name" value="FliY_FliN-Y"/>
    <property type="match status" value="1"/>
</dbReference>
<dbReference type="PANTHER" id="PTHR43484">
    <property type="match status" value="1"/>
</dbReference>
<evidence type="ECO:0000256" key="5">
    <source>
        <dbReference type="ARBA" id="ARBA00022779"/>
    </source>
</evidence>
<feature type="region of interest" description="Disordered" evidence="7">
    <location>
        <begin position="1"/>
        <end position="63"/>
    </location>
</feature>
<evidence type="ECO:0000256" key="3">
    <source>
        <dbReference type="ARBA" id="ARBA00022475"/>
    </source>
</evidence>
<dbReference type="InterPro" id="IPR012826">
    <property type="entry name" value="FliN"/>
</dbReference>
<dbReference type="FunCoup" id="B2A359">
    <property type="interactions" value="40"/>
</dbReference>
<feature type="compositionally biased region" description="Polar residues" evidence="7">
    <location>
        <begin position="257"/>
        <end position="267"/>
    </location>
</feature>
<keyword evidence="5" id="KW-0283">Flagellar rotation</keyword>
<dbReference type="InParanoid" id="B2A359"/>
<evidence type="ECO:0000256" key="6">
    <source>
        <dbReference type="ARBA" id="ARBA00023136"/>
    </source>
</evidence>
<evidence type="ECO:0000259" key="9">
    <source>
        <dbReference type="Pfam" id="PF04509"/>
    </source>
</evidence>
<dbReference type="InterPro" id="IPR001543">
    <property type="entry name" value="FliN-like_C"/>
</dbReference>
<feature type="compositionally biased region" description="Low complexity" evidence="7">
    <location>
        <begin position="268"/>
        <end position="282"/>
    </location>
</feature>
<evidence type="ECO:0000256" key="4">
    <source>
        <dbReference type="ARBA" id="ARBA00022500"/>
    </source>
</evidence>
<dbReference type="GO" id="GO:0071973">
    <property type="term" value="P:bacterial-type flagellum-dependent cell motility"/>
    <property type="evidence" value="ECO:0007669"/>
    <property type="project" value="InterPro"/>
</dbReference>
<evidence type="ECO:0000256" key="2">
    <source>
        <dbReference type="ARBA" id="ARBA00009226"/>
    </source>
</evidence>
<evidence type="ECO:0000256" key="7">
    <source>
        <dbReference type="SAM" id="MobiDB-lite"/>
    </source>
</evidence>
<keyword evidence="11" id="KW-1185">Reference proteome</keyword>
<keyword evidence="6" id="KW-0472">Membrane</keyword>
<dbReference type="GO" id="GO:0005886">
    <property type="term" value="C:plasma membrane"/>
    <property type="evidence" value="ECO:0007669"/>
    <property type="project" value="UniProtKB-SubCell"/>
</dbReference>
<gene>
    <name evidence="10" type="ordered locus">Nther_1406</name>
</gene>
<dbReference type="GO" id="GO:0009425">
    <property type="term" value="C:bacterial-type flagellum basal body"/>
    <property type="evidence" value="ECO:0007669"/>
    <property type="project" value="InterPro"/>
</dbReference>
<dbReference type="STRING" id="457570.Nther_1406"/>
<dbReference type="EMBL" id="CP001034">
    <property type="protein sequence ID" value="ACB84989.1"/>
    <property type="molecule type" value="Genomic_DNA"/>
</dbReference>
<feature type="domain" description="Flagellar motor switch protein FliN-like C-terminal" evidence="8">
    <location>
        <begin position="342"/>
        <end position="412"/>
    </location>
</feature>
<dbReference type="eggNOG" id="COG1886">
    <property type="taxonomic scope" value="Bacteria"/>
</dbReference>
<keyword evidence="3" id="KW-1003">Cell membrane</keyword>
<evidence type="ECO:0000256" key="1">
    <source>
        <dbReference type="ARBA" id="ARBA00004413"/>
    </source>
</evidence>
<dbReference type="InterPro" id="IPR028976">
    <property type="entry name" value="CheC-like_sf"/>
</dbReference>
<dbReference type="InterPro" id="IPR051469">
    <property type="entry name" value="FliN/MopA/SpaO"/>
</dbReference>
<feature type="compositionally biased region" description="Gly residues" evidence="7">
    <location>
        <begin position="32"/>
        <end position="52"/>
    </location>
</feature>
<dbReference type="Pfam" id="PF01052">
    <property type="entry name" value="FliMN_C"/>
    <property type="match status" value="1"/>
</dbReference>
<dbReference type="NCBIfam" id="NF005995">
    <property type="entry name" value="PRK08119.1"/>
    <property type="match status" value="1"/>
</dbReference>
<comment type="similarity">
    <text evidence="2">Belongs to the FliN/MopA/SpaO family.</text>
</comment>
<dbReference type="GO" id="GO:0003774">
    <property type="term" value="F:cytoskeletal motor activity"/>
    <property type="evidence" value="ECO:0007669"/>
    <property type="project" value="InterPro"/>
</dbReference>
<feature type="region of interest" description="Disordered" evidence="7">
    <location>
        <begin position="255"/>
        <end position="322"/>
    </location>
</feature>
<comment type="subcellular location">
    <subcellularLocation>
        <location evidence="1">Cell membrane</location>
        <topology evidence="1">Peripheral membrane protein</topology>
        <orientation evidence="1">Cytoplasmic side</orientation>
    </subcellularLocation>
</comment>
<sequence>MENNKDILSQEEIDALLKGSGDDDSGDDGDNHGGSGGSGSGNDGNGGNGNNGDNGDNSLNETEKDTVGEIGNISMGTAATTLSVLLNQKVSITTPRVEVTDYATLREEFPKPHVAVEVEYLEGLEGINVLILKQEDAKMIANLMMGGDGTDIAEGEIEEFHLSAVGEAMNQMMGSASTSMSDMFDKTINISPPSVKMLDLGSEEALEELPKEPMIKVAFDLKIGDLIDSEIMQLIPFEFAKDMVVSLTGDSAEEVSAGQQEMAASSEGTAAAKPQAPTQTGPGPESGQSPEREVSTQGQPTGQGEQQMKQEQQPKKDYQPVEFSPLEGHQSAAKGENSNIELIMDVPLEVTVELGQTKKKIQEILELVPGSIIELDKIAGEPVDIKVNGKLIAKGEVVVIDENFGIRITEIISPVERINKLQ</sequence>
<organism evidence="10 11">
    <name type="scientific">Natranaerobius thermophilus (strain ATCC BAA-1301 / DSM 18059 / JW/NM-WN-LF)</name>
    <dbReference type="NCBI Taxonomy" id="457570"/>
    <lineage>
        <taxon>Bacteria</taxon>
        <taxon>Bacillati</taxon>
        <taxon>Bacillota</taxon>
        <taxon>Clostridia</taxon>
        <taxon>Natranaerobiales</taxon>
        <taxon>Natranaerobiaceae</taxon>
        <taxon>Natranaerobius</taxon>
    </lineage>
</organism>
<dbReference type="Gene3D" id="2.30.330.10">
    <property type="entry name" value="SpoA-like"/>
    <property type="match status" value="1"/>
</dbReference>
<dbReference type="GO" id="GO:0016787">
    <property type="term" value="F:hydrolase activity"/>
    <property type="evidence" value="ECO:0007669"/>
    <property type="project" value="InterPro"/>
</dbReference>
<dbReference type="InterPro" id="IPR007597">
    <property type="entry name" value="CheC"/>
</dbReference>
<dbReference type="InterPro" id="IPR001172">
    <property type="entry name" value="FliN_T3SS_HrcQb"/>
</dbReference>
<name>B2A359_NATTJ</name>
<dbReference type="AlphaFoldDB" id="B2A359"/>
<dbReference type="GO" id="GO:0006935">
    <property type="term" value="P:chemotaxis"/>
    <property type="evidence" value="ECO:0007669"/>
    <property type="project" value="UniProtKB-KW"/>
</dbReference>
<evidence type="ECO:0000313" key="10">
    <source>
        <dbReference type="EMBL" id="ACB84989.1"/>
    </source>
</evidence>
<feature type="domain" description="CheC-like protein" evidence="9">
    <location>
        <begin position="160"/>
        <end position="196"/>
    </location>
</feature>
<dbReference type="NCBIfam" id="TIGR02480">
    <property type="entry name" value="fliN"/>
    <property type="match status" value="1"/>
</dbReference>
<evidence type="ECO:0000313" key="11">
    <source>
        <dbReference type="Proteomes" id="UP000001683"/>
    </source>
</evidence>
<dbReference type="eggNOG" id="COG1776">
    <property type="taxonomic scope" value="Bacteria"/>
</dbReference>
<dbReference type="InterPro" id="IPR036429">
    <property type="entry name" value="SpoA-like_sf"/>
</dbReference>
<feature type="domain" description="CheC-like protein" evidence="9">
    <location>
        <begin position="63"/>
        <end position="98"/>
    </location>
</feature>
<evidence type="ECO:0000259" key="8">
    <source>
        <dbReference type="Pfam" id="PF01052"/>
    </source>
</evidence>
<dbReference type="Proteomes" id="UP000001683">
    <property type="component" value="Chromosome"/>
</dbReference>
<reference evidence="10 11" key="1">
    <citation type="submission" date="2008-04" db="EMBL/GenBank/DDBJ databases">
        <title>Complete sequence of chromosome of Natranaerobius thermophilus JW/NM-WN-LF.</title>
        <authorList>
            <consortium name="US DOE Joint Genome Institute"/>
            <person name="Copeland A."/>
            <person name="Lucas S."/>
            <person name="Lapidus A."/>
            <person name="Glavina del Rio T."/>
            <person name="Dalin E."/>
            <person name="Tice H."/>
            <person name="Bruce D."/>
            <person name="Goodwin L."/>
            <person name="Pitluck S."/>
            <person name="Chertkov O."/>
            <person name="Brettin T."/>
            <person name="Detter J.C."/>
            <person name="Han C."/>
            <person name="Kuske C.R."/>
            <person name="Schmutz J."/>
            <person name="Larimer F."/>
            <person name="Land M."/>
            <person name="Hauser L."/>
            <person name="Kyrpides N."/>
            <person name="Lykidis A."/>
            <person name="Mesbah N.M."/>
            <person name="Wiegel J."/>
        </authorList>
    </citation>
    <scope>NUCLEOTIDE SEQUENCE [LARGE SCALE GENOMIC DNA]</scope>
    <source>
        <strain evidence="11">ATCC BAA-1301 / DSM 18059 / JW/NM-WN-LF</strain>
    </source>
</reference>
<accession>B2A359</accession>